<dbReference type="EMBL" id="VCQT01000026">
    <property type="protein sequence ID" value="TMW13210.1"/>
    <property type="molecule type" value="Genomic_DNA"/>
</dbReference>
<sequence length="211" mass="22895">MTARHRHTMLVTHDMGGLHRLFDADRVRLGLYLFFGTLLFASLLLAFALHYRQTPAVFAAAAAELHWRPAVLGGALLISAGWTLTRAAGAAERGASATGGMLLTLMLGLGFLAARGWEGYLEYQGGVLPLGQPFGYDGPHPLEALRFFHFHHLVAVLHGVFVLIALATMLPALTGGDGERRLTRLRLAGGYWALVEIVWVADFTAFYLIGA</sequence>
<evidence type="ECO:0000259" key="8">
    <source>
        <dbReference type="PROSITE" id="PS50253"/>
    </source>
</evidence>
<dbReference type="RefSeq" id="WP_138772053.1">
    <property type="nucleotide sequence ID" value="NZ_JBHSSX010000076.1"/>
</dbReference>
<keyword evidence="5 7" id="KW-0472">Membrane</keyword>
<organism evidence="9 10">
    <name type="scientific">Alloalcanivorax gelatiniphagus</name>
    <dbReference type="NCBI Taxonomy" id="1194167"/>
    <lineage>
        <taxon>Bacteria</taxon>
        <taxon>Pseudomonadati</taxon>
        <taxon>Pseudomonadota</taxon>
        <taxon>Gammaproteobacteria</taxon>
        <taxon>Oceanospirillales</taxon>
        <taxon>Alcanivoracaceae</taxon>
        <taxon>Alloalcanivorax</taxon>
    </lineage>
</organism>
<comment type="similarity">
    <text evidence="2 6">Belongs to the cytochrome c oxidase subunit 3 family.</text>
</comment>
<evidence type="ECO:0000256" key="6">
    <source>
        <dbReference type="RuleBase" id="RU003376"/>
    </source>
</evidence>
<feature type="transmembrane region" description="Helical" evidence="7">
    <location>
        <begin position="150"/>
        <end position="173"/>
    </location>
</feature>
<evidence type="ECO:0000256" key="5">
    <source>
        <dbReference type="ARBA" id="ARBA00023136"/>
    </source>
</evidence>
<dbReference type="InterPro" id="IPR000298">
    <property type="entry name" value="Cyt_c_oxidase-like_su3"/>
</dbReference>
<feature type="transmembrane region" description="Helical" evidence="7">
    <location>
        <begin position="29"/>
        <end position="50"/>
    </location>
</feature>
<comment type="caution">
    <text evidence="9">The sequence shown here is derived from an EMBL/GenBank/DDBJ whole genome shotgun (WGS) entry which is preliminary data.</text>
</comment>
<dbReference type="PROSITE" id="PS50253">
    <property type="entry name" value="COX3"/>
    <property type="match status" value="1"/>
</dbReference>
<dbReference type="InterPro" id="IPR035973">
    <property type="entry name" value="Cyt_c_oxidase_su3-like_sf"/>
</dbReference>
<evidence type="ECO:0000256" key="4">
    <source>
        <dbReference type="ARBA" id="ARBA00022989"/>
    </source>
</evidence>
<dbReference type="PANTHER" id="PTHR11403">
    <property type="entry name" value="CYTOCHROME C OXIDASE SUBUNIT III"/>
    <property type="match status" value="1"/>
</dbReference>
<feature type="transmembrane region" description="Helical" evidence="7">
    <location>
        <begin position="70"/>
        <end position="88"/>
    </location>
</feature>
<name>A0ABY2XNW0_9GAMM</name>
<keyword evidence="4 7" id="KW-1133">Transmembrane helix</keyword>
<evidence type="ECO:0000256" key="2">
    <source>
        <dbReference type="ARBA" id="ARBA00010581"/>
    </source>
</evidence>
<protein>
    <recommendedName>
        <fullName evidence="8">Heme-copper oxidase subunit III family profile domain-containing protein</fullName>
    </recommendedName>
</protein>
<proteinExistence type="inferred from homology"/>
<evidence type="ECO:0000256" key="1">
    <source>
        <dbReference type="ARBA" id="ARBA00004141"/>
    </source>
</evidence>
<keyword evidence="3 6" id="KW-0812">Transmembrane</keyword>
<dbReference type="PANTHER" id="PTHR11403:SF6">
    <property type="entry name" value="NITRIC OXIDE REDUCTASE SUBUNIT E"/>
    <property type="match status" value="1"/>
</dbReference>
<accession>A0ABY2XNW0</accession>
<dbReference type="InterPro" id="IPR013833">
    <property type="entry name" value="Cyt_c_oxidase_su3_a-hlx"/>
</dbReference>
<evidence type="ECO:0000256" key="7">
    <source>
        <dbReference type="SAM" id="Phobius"/>
    </source>
</evidence>
<feature type="transmembrane region" description="Helical" evidence="7">
    <location>
        <begin position="185"/>
        <end position="209"/>
    </location>
</feature>
<dbReference type="Gene3D" id="1.20.120.80">
    <property type="entry name" value="Cytochrome c oxidase, subunit III, four-helix bundle"/>
    <property type="match status" value="1"/>
</dbReference>
<dbReference type="Proteomes" id="UP000739180">
    <property type="component" value="Unassembled WGS sequence"/>
</dbReference>
<comment type="subcellular location">
    <subcellularLocation>
        <location evidence="6">Cell membrane</location>
        <topology evidence="6">Multi-pass membrane protein</topology>
    </subcellularLocation>
    <subcellularLocation>
        <location evidence="1">Membrane</location>
        <topology evidence="1">Multi-pass membrane protein</topology>
    </subcellularLocation>
</comment>
<feature type="transmembrane region" description="Helical" evidence="7">
    <location>
        <begin position="95"/>
        <end position="114"/>
    </location>
</feature>
<keyword evidence="10" id="KW-1185">Reference proteome</keyword>
<evidence type="ECO:0000313" key="10">
    <source>
        <dbReference type="Proteomes" id="UP000739180"/>
    </source>
</evidence>
<dbReference type="InterPro" id="IPR024791">
    <property type="entry name" value="Cyt_c/ubiquinol_Oxase_su3"/>
</dbReference>
<gene>
    <name evidence="9" type="ORF">FGS76_07740</name>
</gene>
<evidence type="ECO:0000256" key="3">
    <source>
        <dbReference type="ARBA" id="ARBA00022692"/>
    </source>
</evidence>
<dbReference type="SUPFAM" id="SSF81452">
    <property type="entry name" value="Cytochrome c oxidase subunit III-like"/>
    <property type="match status" value="1"/>
</dbReference>
<evidence type="ECO:0000313" key="9">
    <source>
        <dbReference type="EMBL" id="TMW13210.1"/>
    </source>
</evidence>
<feature type="domain" description="Heme-copper oxidase subunit III family profile" evidence="8">
    <location>
        <begin position="1"/>
        <end position="211"/>
    </location>
</feature>
<reference evidence="9 10" key="1">
    <citation type="submission" date="2019-05" db="EMBL/GenBank/DDBJ databases">
        <title>Genome of Alcanivorax gelatiniphagus, an oil degrading marine bacteria.</title>
        <authorList>
            <person name="Kwon K.K."/>
        </authorList>
    </citation>
    <scope>NUCLEOTIDE SEQUENCE [LARGE SCALE GENOMIC DNA]</scope>
    <source>
        <strain evidence="9 10">MEBiC 08158</strain>
    </source>
</reference>